<dbReference type="EMBL" id="VOUQ01000022">
    <property type="protein sequence ID" value="TXE26194.1"/>
    <property type="molecule type" value="Genomic_DNA"/>
</dbReference>
<feature type="transmembrane region" description="Helical" evidence="1">
    <location>
        <begin position="7"/>
        <end position="25"/>
    </location>
</feature>
<evidence type="ECO:0000313" key="2">
    <source>
        <dbReference type="EMBL" id="TXE26194.1"/>
    </source>
</evidence>
<protein>
    <submittedName>
        <fullName evidence="2">Uncharacterized protein</fullName>
    </submittedName>
</protein>
<sequence length="61" mass="6683">MSIFIGVIRTLIFVAAVLLVSAMKVTVSGPFGYFIAGVLLSLYCWVILKALDYMKGYPHGQ</sequence>
<gene>
    <name evidence="2" type="ORF">FOT62_23495</name>
</gene>
<organism evidence="2 3">
    <name type="scientific">Serratia marcescens</name>
    <dbReference type="NCBI Taxonomy" id="615"/>
    <lineage>
        <taxon>Bacteria</taxon>
        <taxon>Pseudomonadati</taxon>
        <taxon>Pseudomonadota</taxon>
        <taxon>Gammaproteobacteria</taxon>
        <taxon>Enterobacterales</taxon>
        <taxon>Yersiniaceae</taxon>
        <taxon>Serratia</taxon>
    </lineage>
</organism>
<dbReference type="Proteomes" id="UP000321126">
    <property type="component" value="Unassembled WGS sequence"/>
</dbReference>
<evidence type="ECO:0000256" key="1">
    <source>
        <dbReference type="SAM" id="Phobius"/>
    </source>
</evidence>
<reference evidence="2 3" key="1">
    <citation type="submission" date="2019-07" db="EMBL/GenBank/DDBJ databases">
        <title>Serratia strains were isolated from fresh produce.</title>
        <authorList>
            <person name="Cho G.-S."/>
            <person name="Stein M."/>
            <person name="Lee W."/>
            <person name="Suh S.H."/>
            <person name="Franz C.M.A.P."/>
        </authorList>
    </citation>
    <scope>NUCLEOTIDE SEQUENCE [LARGE SCALE GENOMIC DNA]</scope>
    <source>
        <strain evidence="2 3">S16</strain>
    </source>
</reference>
<accession>A0A5C7BT87</accession>
<keyword evidence="1" id="KW-0472">Membrane</keyword>
<feature type="transmembrane region" description="Helical" evidence="1">
    <location>
        <begin position="31"/>
        <end position="51"/>
    </location>
</feature>
<name>A0A5C7BT87_SERMA</name>
<evidence type="ECO:0000313" key="3">
    <source>
        <dbReference type="Proteomes" id="UP000321126"/>
    </source>
</evidence>
<comment type="caution">
    <text evidence="2">The sequence shown here is derived from an EMBL/GenBank/DDBJ whole genome shotgun (WGS) entry which is preliminary data.</text>
</comment>
<keyword evidence="1" id="KW-1133">Transmembrane helix</keyword>
<dbReference type="AlphaFoldDB" id="A0A5C7BT87"/>
<dbReference type="RefSeq" id="WP_147882704.1">
    <property type="nucleotide sequence ID" value="NZ_VOUQ01000022.1"/>
</dbReference>
<proteinExistence type="predicted"/>
<keyword evidence="1" id="KW-0812">Transmembrane</keyword>